<dbReference type="EMBL" id="JBGFFX010000006">
    <property type="protein sequence ID" value="MEY8770999.1"/>
    <property type="molecule type" value="Genomic_DNA"/>
</dbReference>
<reference evidence="2 3" key="1">
    <citation type="submission" date="2024-07" db="EMBL/GenBank/DDBJ databases">
        <authorList>
            <person name="Hebao G."/>
        </authorList>
    </citation>
    <scope>NUCLEOTIDE SEQUENCE [LARGE SCALE GENOMIC DNA]</scope>
    <source>
        <strain evidence="2 3">ACCC 02193</strain>
    </source>
</reference>
<sequence>MSKLNFSLALFLMVPAGSALATVAAGTGVITFSGAITEPGCAVQQEQNQISATCYRDGQLKVSPISLQANGTLPSGIARIDVEWLDQARRQGILIVNYR</sequence>
<keyword evidence="1" id="KW-0732">Signal</keyword>
<evidence type="ECO:0000313" key="3">
    <source>
        <dbReference type="Proteomes" id="UP001565243"/>
    </source>
</evidence>
<evidence type="ECO:0000313" key="2">
    <source>
        <dbReference type="EMBL" id="MEY8770999.1"/>
    </source>
</evidence>
<feature type="chain" id="PRO_5047223141" description="Type 1 fimbrial protein" evidence="1">
    <location>
        <begin position="22"/>
        <end position="99"/>
    </location>
</feature>
<protein>
    <recommendedName>
        <fullName evidence="4">Type 1 fimbrial protein</fullName>
    </recommendedName>
</protein>
<dbReference type="RefSeq" id="WP_301730488.1">
    <property type="nucleotide sequence ID" value="NZ_JBGFFX010000006.1"/>
</dbReference>
<evidence type="ECO:0008006" key="4">
    <source>
        <dbReference type="Google" id="ProtNLM"/>
    </source>
</evidence>
<evidence type="ECO:0000256" key="1">
    <source>
        <dbReference type="SAM" id="SignalP"/>
    </source>
</evidence>
<organism evidence="2 3">
    <name type="scientific">Erwinia aeris</name>
    <dbReference type="NCBI Taxonomy" id="3239803"/>
    <lineage>
        <taxon>Bacteria</taxon>
        <taxon>Pseudomonadati</taxon>
        <taxon>Pseudomonadota</taxon>
        <taxon>Gammaproteobacteria</taxon>
        <taxon>Enterobacterales</taxon>
        <taxon>Erwiniaceae</taxon>
        <taxon>Erwinia</taxon>
    </lineage>
</organism>
<gene>
    <name evidence="2" type="ORF">AB6T85_11265</name>
</gene>
<keyword evidence="3" id="KW-1185">Reference proteome</keyword>
<accession>A0ABV4E868</accession>
<dbReference type="Proteomes" id="UP001565243">
    <property type="component" value="Unassembled WGS sequence"/>
</dbReference>
<proteinExistence type="predicted"/>
<name>A0ABV4E868_9GAMM</name>
<comment type="caution">
    <text evidence="2">The sequence shown here is derived from an EMBL/GenBank/DDBJ whole genome shotgun (WGS) entry which is preliminary data.</text>
</comment>
<feature type="signal peptide" evidence="1">
    <location>
        <begin position="1"/>
        <end position="21"/>
    </location>
</feature>